<comment type="caution">
    <text evidence="3">The sequence shown here is derived from an EMBL/GenBank/DDBJ whole genome shotgun (WGS) entry which is preliminary data.</text>
</comment>
<accession>A0A401NVN8</accession>
<dbReference type="InterPro" id="IPR007110">
    <property type="entry name" value="Ig-like_dom"/>
</dbReference>
<dbReference type="InterPro" id="IPR003599">
    <property type="entry name" value="Ig_sub"/>
</dbReference>
<name>A0A401NVN8_SCYTO</name>
<dbReference type="SMART" id="SM00409">
    <property type="entry name" value="IG"/>
    <property type="match status" value="1"/>
</dbReference>
<evidence type="ECO:0000313" key="3">
    <source>
        <dbReference type="EMBL" id="GCB64929.1"/>
    </source>
</evidence>
<organism evidence="3 4">
    <name type="scientific">Scyliorhinus torazame</name>
    <name type="common">Cloudy catshark</name>
    <name type="synonym">Catulus torazame</name>
    <dbReference type="NCBI Taxonomy" id="75743"/>
    <lineage>
        <taxon>Eukaryota</taxon>
        <taxon>Metazoa</taxon>
        <taxon>Chordata</taxon>
        <taxon>Craniata</taxon>
        <taxon>Vertebrata</taxon>
        <taxon>Chondrichthyes</taxon>
        <taxon>Elasmobranchii</taxon>
        <taxon>Galeomorphii</taxon>
        <taxon>Galeoidea</taxon>
        <taxon>Carcharhiniformes</taxon>
        <taxon>Scyliorhinidae</taxon>
        <taxon>Scyliorhinus</taxon>
    </lineage>
</organism>
<feature type="transmembrane region" description="Helical" evidence="1">
    <location>
        <begin position="127"/>
        <end position="144"/>
    </location>
</feature>
<dbReference type="PROSITE" id="PS50835">
    <property type="entry name" value="IG_LIKE"/>
    <property type="match status" value="1"/>
</dbReference>
<dbReference type="OrthoDB" id="10043043at2759"/>
<dbReference type="OMA" id="ICYIAMD"/>
<dbReference type="EMBL" id="BFAA01008113">
    <property type="protein sequence ID" value="GCB64929.1"/>
    <property type="molecule type" value="Genomic_DNA"/>
</dbReference>
<feature type="domain" description="Ig-like" evidence="2">
    <location>
        <begin position="21"/>
        <end position="100"/>
    </location>
</feature>
<dbReference type="SUPFAM" id="SSF48726">
    <property type="entry name" value="Immunoglobulin"/>
    <property type="match status" value="1"/>
</dbReference>
<evidence type="ECO:0000259" key="2">
    <source>
        <dbReference type="PROSITE" id="PS50835"/>
    </source>
</evidence>
<keyword evidence="1" id="KW-0472">Membrane</keyword>
<dbReference type="CDD" id="cd00096">
    <property type="entry name" value="Ig"/>
    <property type="match status" value="1"/>
</dbReference>
<reference evidence="3 4" key="1">
    <citation type="journal article" date="2018" name="Nat. Ecol. Evol.">
        <title>Shark genomes provide insights into elasmobranch evolution and the origin of vertebrates.</title>
        <authorList>
            <person name="Hara Y"/>
            <person name="Yamaguchi K"/>
            <person name="Onimaru K"/>
            <person name="Kadota M"/>
            <person name="Koyanagi M"/>
            <person name="Keeley SD"/>
            <person name="Tatsumi K"/>
            <person name="Tanaka K"/>
            <person name="Motone F"/>
            <person name="Kageyama Y"/>
            <person name="Nozu R"/>
            <person name="Adachi N"/>
            <person name="Nishimura O"/>
            <person name="Nakagawa R"/>
            <person name="Tanegashima C"/>
            <person name="Kiyatake I"/>
            <person name="Matsumoto R"/>
            <person name="Murakumo K"/>
            <person name="Nishida K"/>
            <person name="Terakita A"/>
            <person name="Kuratani S"/>
            <person name="Sato K"/>
            <person name="Hyodo S Kuraku.S."/>
        </authorList>
    </citation>
    <scope>NUCLEOTIDE SEQUENCE [LARGE SCALE GENOMIC DNA]</scope>
</reference>
<sequence length="145" mass="16153">MFGLKGNTESIHPVQLNATFGRDKVLKCNYLFDIGKKNIVVYWKKNDKVICYIGLNNESDCQGLQHTVTDGQVTLTIPNLSVSNSGQYTCSLFTQDKSFECNFNLVVQAEMKRSADSNGINLNQGSMYLLLLLTVIISGFPFISL</sequence>
<proteinExistence type="predicted"/>
<dbReference type="Gene3D" id="2.60.40.10">
    <property type="entry name" value="Immunoglobulins"/>
    <property type="match status" value="1"/>
</dbReference>
<dbReference type="Pfam" id="PF07679">
    <property type="entry name" value="I-set"/>
    <property type="match status" value="1"/>
</dbReference>
<dbReference type="Proteomes" id="UP000288216">
    <property type="component" value="Unassembled WGS sequence"/>
</dbReference>
<evidence type="ECO:0000313" key="4">
    <source>
        <dbReference type="Proteomes" id="UP000288216"/>
    </source>
</evidence>
<keyword evidence="1" id="KW-0812">Transmembrane</keyword>
<dbReference type="AlphaFoldDB" id="A0A401NVN8"/>
<dbReference type="InterPro" id="IPR036179">
    <property type="entry name" value="Ig-like_dom_sf"/>
</dbReference>
<protein>
    <recommendedName>
        <fullName evidence="2">Ig-like domain-containing protein</fullName>
    </recommendedName>
</protein>
<evidence type="ECO:0000256" key="1">
    <source>
        <dbReference type="SAM" id="Phobius"/>
    </source>
</evidence>
<gene>
    <name evidence="3" type="ORF">scyTo_0014832</name>
</gene>
<dbReference type="InterPro" id="IPR013783">
    <property type="entry name" value="Ig-like_fold"/>
</dbReference>
<dbReference type="InterPro" id="IPR013098">
    <property type="entry name" value="Ig_I-set"/>
</dbReference>
<keyword evidence="4" id="KW-1185">Reference proteome</keyword>
<keyword evidence="1" id="KW-1133">Transmembrane helix</keyword>